<dbReference type="Proteomes" id="UP001212123">
    <property type="component" value="Unassembled WGS sequence"/>
</dbReference>
<evidence type="ECO:0000313" key="1">
    <source>
        <dbReference type="EMBL" id="MDB9488679.1"/>
    </source>
</evidence>
<gene>
    <name evidence="1" type="ORF">PN492_19355</name>
</gene>
<comment type="caution">
    <text evidence="1">The sequence shown here is derived from an EMBL/GenBank/DDBJ whole genome shotgun (WGS) entry which is preliminary data.</text>
</comment>
<keyword evidence="2" id="KW-1185">Reference proteome</keyword>
<protein>
    <recommendedName>
        <fullName evidence="3">ApeA N-terminal domain-containing protein</fullName>
    </recommendedName>
</protein>
<dbReference type="RefSeq" id="WP_271806191.1">
    <property type="nucleotide sequence ID" value="NZ_JAQMTU010000124.1"/>
</dbReference>
<sequence length="254" mass="29455">MFRGKITFQAEFNFFLFESIEFAYPDSKVLLATVKSSQFEGVILTVEIINASSKNEIFIKAREVADYTTKVLTWKFEWVFKKFRQVDEKIVEEQLQPDGSIREIFHNPEPVLKIGGGASKQWLDFGSSQESEIKSLLEQDNLNRFIYCDLFCFAIELTDPISKFMILYYIILDLCNDNQDDVDQFIISFEPNVPTNPPYRTRRSGVSETIYTRLRNQIGHARRGTTMEHTRSEMATNLKGLIAIAKELIIRNSF</sequence>
<evidence type="ECO:0000313" key="2">
    <source>
        <dbReference type="Proteomes" id="UP001212123"/>
    </source>
</evidence>
<organism evidence="1 2">
    <name type="scientific">Dolichospermum circinale CS-537/01</name>
    <dbReference type="NCBI Taxonomy" id="3021739"/>
    <lineage>
        <taxon>Bacteria</taxon>
        <taxon>Bacillati</taxon>
        <taxon>Cyanobacteriota</taxon>
        <taxon>Cyanophyceae</taxon>
        <taxon>Nostocales</taxon>
        <taxon>Aphanizomenonaceae</taxon>
        <taxon>Dolichospermum</taxon>
        <taxon>Dolichospermum circinale</taxon>
    </lineage>
</organism>
<proteinExistence type="predicted"/>
<evidence type="ECO:0008006" key="3">
    <source>
        <dbReference type="Google" id="ProtNLM"/>
    </source>
</evidence>
<reference evidence="1 2" key="1">
    <citation type="submission" date="2023-01" db="EMBL/GenBank/DDBJ databases">
        <title>Genomes from the Australian National Cyanobacteria Reference Collection.</title>
        <authorList>
            <person name="Willis A."/>
            <person name="Lee E.M.F."/>
        </authorList>
    </citation>
    <scope>NUCLEOTIDE SEQUENCE [LARGE SCALE GENOMIC DNA]</scope>
    <source>
        <strain evidence="1 2">CS-537/01</strain>
    </source>
</reference>
<accession>A0ABT5A9P3</accession>
<dbReference type="EMBL" id="JAQMTU010000124">
    <property type="protein sequence ID" value="MDB9488679.1"/>
    <property type="molecule type" value="Genomic_DNA"/>
</dbReference>
<name>A0ABT5A9P3_9CYAN</name>